<protein>
    <recommendedName>
        <fullName evidence="4">Transmembrane protein</fullName>
    </recommendedName>
</protein>
<comment type="caution">
    <text evidence="2">The sequence shown here is derived from an EMBL/GenBank/DDBJ whole genome shotgun (WGS) entry which is preliminary data.</text>
</comment>
<sequence length="129" mass="15310">MNFQVFGNRIKLFFLITIIFLMLTIGMFVAFLVIQTNPSHTWYLMMFVWFGTTTTLLFHYLLWRNLPFLQALDIARTNNYTFFLSLIVYIILFPIIAILSLAFLVIFTIAILILWIKSLFKRKKGKDQL</sequence>
<accession>A0A846TX10</accession>
<dbReference type="Proteomes" id="UP000584587">
    <property type="component" value="Unassembled WGS sequence"/>
</dbReference>
<keyword evidence="1" id="KW-0472">Membrane</keyword>
<feature type="transmembrane region" description="Helical" evidence="1">
    <location>
        <begin position="12"/>
        <end position="34"/>
    </location>
</feature>
<feature type="transmembrane region" description="Helical" evidence="1">
    <location>
        <begin position="41"/>
        <end position="63"/>
    </location>
</feature>
<name>A0A846TX10_9MOLU</name>
<dbReference type="AlphaFoldDB" id="A0A846TX10"/>
<dbReference type="EMBL" id="JAAVVK010000002">
    <property type="protein sequence ID" value="NKE38591.1"/>
    <property type="molecule type" value="Genomic_DNA"/>
</dbReference>
<feature type="transmembrane region" description="Helical" evidence="1">
    <location>
        <begin position="83"/>
        <end position="116"/>
    </location>
</feature>
<evidence type="ECO:0000256" key="1">
    <source>
        <dbReference type="SAM" id="Phobius"/>
    </source>
</evidence>
<evidence type="ECO:0000313" key="2">
    <source>
        <dbReference type="EMBL" id="NKE38591.1"/>
    </source>
</evidence>
<keyword evidence="1" id="KW-1133">Transmembrane helix</keyword>
<gene>
    <name evidence="2" type="ORF">HER12_02335</name>
</gene>
<reference evidence="2 3" key="1">
    <citation type="submission" date="2020-04" db="EMBL/GenBank/DDBJ databases">
        <title>Complete genome sequence of Spiroplasma platyhelix ATCC 51748, an insect isolate.</title>
        <authorList>
            <person name="Green E.A."/>
            <person name="Klassen J.L."/>
        </authorList>
    </citation>
    <scope>NUCLEOTIDE SEQUENCE [LARGE SCALE GENOMIC DNA]</scope>
    <source>
        <strain evidence="2 3">PALS-1</strain>
    </source>
</reference>
<organism evidence="2 3">
    <name type="scientific">Spiroplasma platyhelix PALS-1</name>
    <dbReference type="NCBI Taxonomy" id="1276218"/>
    <lineage>
        <taxon>Bacteria</taxon>
        <taxon>Bacillati</taxon>
        <taxon>Mycoplasmatota</taxon>
        <taxon>Mollicutes</taxon>
        <taxon>Entomoplasmatales</taxon>
        <taxon>Spiroplasmataceae</taxon>
        <taxon>Spiroplasma</taxon>
    </lineage>
</organism>
<evidence type="ECO:0000313" key="3">
    <source>
        <dbReference type="Proteomes" id="UP000584587"/>
    </source>
</evidence>
<evidence type="ECO:0008006" key="4">
    <source>
        <dbReference type="Google" id="ProtNLM"/>
    </source>
</evidence>
<dbReference type="RefSeq" id="WP_168105069.1">
    <property type="nucleotide sequence ID" value="NZ_CP051215.1"/>
</dbReference>
<keyword evidence="1" id="KW-0812">Transmembrane</keyword>
<keyword evidence="3" id="KW-1185">Reference proteome</keyword>
<proteinExistence type="predicted"/>